<dbReference type="Proteomes" id="UP000011861">
    <property type="component" value="Segment"/>
</dbReference>
<name>M5ABW1_9CAUD</name>
<dbReference type="RefSeq" id="YP_007678055.1">
    <property type="nucleotide sequence ID" value="NC_020883.1"/>
</dbReference>
<dbReference type="KEGG" id="vg:15042050"/>
<evidence type="ECO:0000313" key="1">
    <source>
        <dbReference type="EMBL" id="BAM99109.1"/>
    </source>
</evidence>
<accession>M5ABW1</accession>
<keyword evidence="2" id="KW-1185">Reference proteome</keyword>
<reference evidence="1 2" key="1">
    <citation type="journal article" date="2013" name="Virus Genes">
        <title>Complete nucleotide sequence of Bacillus subtilis (natto) bacteriophage PM1, a phage associated with disruption of food production.</title>
        <authorList>
            <person name="Umene K."/>
            <person name="Shiraishi A."/>
        </authorList>
    </citation>
    <scope>NUCLEOTIDE SEQUENCE [LARGE SCALE GENOMIC DNA]</scope>
    <source>
        <strain evidence="1">PM1</strain>
    </source>
</reference>
<protein>
    <submittedName>
        <fullName evidence="1">Uncharacterized protein</fullName>
    </submittedName>
</protein>
<dbReference type="EMBL" id="AB711120">
    <property type="protein sequence ID" value="BAM99109.1"/>
    <property type="molecule type" value="Genomic_DNA"/>
</dbReference>
<sequence>MNINKIRSALYKTARFLGDVNAVQKGKVGQRVARRTAGKAVGKAFKKLFK</sequence>
<evidence type="ECO:0000313" key="2">
    <source>
        <dbReference type="Proteomes" id="UP000011861"/>
    </source>
</evidence>
<proteinExistence type="predicted"/>
<organism evidence="1 2">
    <name type="scientific">Bacillus phage PM1</name>
    <dbReference type="NCBI Taxonomy" id="547228"/>
    <lineage>
        <taxon>Viruses</taxon>
        <taxon>Duplodnaviria</taxon>
        <taxon>Heunggongvirae</taxon>
        <taxon>Uroviricota</taxon>
        <taxon>Caudoviricetes</taxon>
        <taxon>Pemunavirus</taxon>
        <taxon>Pemunavirus PM1</taxon>
    </lineage>
</organism>
<dbReference type="GeneID" id="15042050"/>